<dbReference type="Gene3D" id="4.10.280.10">
    <property type="entry name" value="Helix-loop-helix DNA-binding domain"/>
    <property type="match status" value="1"/>
</dbReference>
<evidence type="ECO:0000256" key="5">
    <source>
        <dbReference type="ARBA" id="ARBA00023242"/>
    </source>
</evidence>
<organism evidence="9 10">
    <name type="scientific">Cyanidium caldarium</name>
    <name type="common">Red alga</name>
    <dbReference type="NCBI Taxonomy" id="2771"/>
    <lineage>
        <taxon>Eukaryota</taxon>
        <taxon>Rhodophyta</taxon>
        <taxon>Bangiophyceae</taxon>
        <taxon>Cyanidiales</taxon>
        <taxon>Cyanidiaceae</taxon>
        <taxon>Cyanidium</taxon>
    </lineage>
</organism>
<dbReference type="GO" id="GO:0003700">
    <property type="term" value="F:DNA-binding transcription factor activity"/>
    <property type="evidence" value="ECO:0007669"/>
    <property type="project" value="TreeGrafter"/>
</dbReference>
<dbReference type="PANTHER" id="PTHR10328:SF3">
    <property type="entry name" value="PROTEIN MAX"/>
    <property type="match status" value="1"/>
</dbReference>
<dbReference type="Pfam" id="PF00010">
    <property type="entry name" value="HLH"/>
    <property type="match status" value="1"/>
</dbReference>
<evidence type="ECO:0000256" key="1">
    <source>
        <dbReference type="ARBA" id="ARBA00023015"/>
    </source>
</evidence>
<dbReference type="Proteomes" id="UP001301350">
    <property type="component" value="Unassembled WGS sequence"/>
</dbReference>
<keyword evidence="3" id="KW-0010">Activator</keyword>
<keyword evidence="2" id="KW-0238">DNA-binding</keyword>
<dbReference type="InterPro" id="IPR011598">
    <property type="entry name" value="bHLH_dom"/>
</dbReference>
<keyword evidence="10" id="KW-1185">Reference proteome</keyword>
<dbReference type="SMART" id="SM00353">
    <property type="entry name" value="HLH"/>
    <property type="match status" value="1"/>
</dbReference>
<evidence type="ECO:0000313" key="10">
    <source>
        <dbReference type="Proteomes" id="UP001301350"/>
    </source>
</evidence>
<dbReference type="EMBL" id="JANCYW010000004">
    <property type="protein sequence ID" value="KAK4535378.1"/>
    <property type="molecule type" value="Genomic_DNA"/>
</dbReference>
<evidence type="ECO:0000256" key="3">
    <source>
        <dbReference type="ARBA" id="ARBA00023159"/>
    </source>
</evidence>
<feature type="region of interest" description="Disordered" evidence="7">
    <location>
        <begin position="79"/>
        <end position="115"/>
    </location>
</feature>
<feature type="compositionally biased region" description="Low complexity" evidence="7">
    <location>
        <begin position="230"/>
        <end position="240"/>
    </location>
</feature>
<dbReference type="AlphaFoldDB" id="A0AAV9ISY4"/>
<evidence type="ECO:0000256" key="2">
    <source>
        <dbReference type="ARBA" id="ARBA00023125"/>
    </source>
</evidence>
<sequence length="413" mass="44142">MHGTHSRGGSSALGTEGANEESEAAPRAMSHVRTVYAFTGGGQALSRDSIPLTHDGWADQRAWGALPSAEGSAAVGTEALTGRPRGRGPAPCWTRAASYSSDERRPPPSGVTAPLYADHGRPLLPPLSSLTGVRGVTAAAAAANAMAAAPTMETERRTVSGLLDVQYARASAGDPEAAAALNSILSKQELSLEDLKPLRRLPQKRTSPTERSIEADAPDDGGDSSRTESSDAAAAETTSSQVTTGGADVMSKERLLHTLVERKRRRTITALIKELSDLVPGLKNTRHRGSRYPDKVTTLNCTLEYIRGLLRANSLLEERMLTLERQLQELTSRELRPNMPYLVAPSPTSRMESAHARAPRRMVGADAAPVLEPGDSRLAHVRHAPSTPSTAELLAFARHPSHHQARGAYHGRR</sequence>
<keyword evidence="5" id="KW-0539">Nucleus</keyword>
<dbReference type="PANTHER" id="PTHR10328">
    <property type="entry name" value="PROTEIN MAX MYC-ASSOCIATED FACTOR X"/>
    <property type="match status" value="1"/>
</dbReference>
<feature type="region of interest" description="Disordered" evidence="7">
    <location>
        <begin position="196"/>
        <end position="249"/>
    </location>
</feature>
<comment type="caution">
    <text evidence="9">The sequence shown here is derived from an EMBL/GenBank/DDBJ whole genome shotgun (WGS) entry which is preliminary data.</text>
</comment>
<evidence type="ECO:0000256" key="4">
    <source>
        <dbReference type="ARBA" id="ARBA00023163"/>
    </source>
</evidence>
<dbReference type="InterPro" id="IPR036638">
    <property type="entry name" value="HLH_DNA-bd_sf"/>
</dbReference>
<dbReference type="PROSITE" id="PS50888">
    <property type="entry name" value="BHLH"/>
    <property type="match status" value="1"/>
</dbReference>
<name>A0AAV9ISY4_CYACA</name>
<keyword evidence="4" id="KW-0804">Transcription</keyword>
<accession>A0AAV9ISY4</accession>
<dbReference type="GO" id="GO:0045944">
    <property type="term" value="P:positive regulation of transcription by RNA polymerase II"/>
    <property type="evidence" value="ECO:0007669"/>
    <property type="project" value="TreeGrafter"/>
</dbReference>
<dbReference type="GO" id="GO:0003677">
    <property type="term" value="F:DNA binding"/>
    <property type="evidence" value="ECO:0007669"/>
    <property type="project" value="UniProtKB-KW"/>
</dbReference>
<gene>
    <name evidence="9" type="ORF">CDCA_CDCA04G1403</name>
</gene>
<feature type="coiled-coil region" evidence="6">
    <location>
        <begin position="306"/>
        <end position="333"/>
    </location>
</feature>
<keyword evidence="1" id="KW-0805">Transcription regulation</keyword>
<protein>
    <recommendedName>
        <fullName evidence="8">BHLH domain-containing protein</fullName>
    </recommendedName>
</protein>
<keyword evidence="6" id="KW-0175">Coiled coil</keyword>
<evidence type="ECO:0000259" key="8">
    <source>
        <dbReference type="PROSITE" id="PS50888"/>
    </source>
</evidence>
<evidence type="ECO:0000256" key="6">
    <source>
        <dbReference type="SAM" id="Coils"/>
    </source>
</evidence>
<feature type="domain" description="BHLH" evidence="8">
    <location>
        <begin position="252"/>
        <end position="309"/>
    </location>
</feature>
<dbReference type="GO" id="GO:0046983">
    <property type="term" value="F:protein dimerization activity"/>
    <property type="evidence" value="ECO:0007669"/>
    <property type="project" value="InterPro"/>
</dbReference>
<evidence type="ECO:0000256" key="7">
    <source>
        <dbReference type="SAM" id="MobiDB-lite"/>
    </source>
</evidence>
<evidence type="ECO:0000313" key="9">
    <source>
        <dbReference type="EMBL" id="KAK4535378.1"/>
    </source>
</evidence>
<dbReference type="GO" id="GO:0090575">
    <property type="term" value="C:RNA polymerase II transcription regulator complex"/>
    <property type="evidence" value="ECO:0007669"/>
    <property type="project" value="TreeGrafter"/>
</dbReference>
<dbReference type="SUPFAM" id="SSF47459">
    <property type="entry name" value="HLH, helix-loop-helix DNA-binding domain"/>
    <property type="match status" value="1"/>
</dbReference>
<proteinExistence type="predicted"/>
<reference evidence="9 10" key="1">
    <citation type="submission" date="2022-07" db="EMBL/GenBank/DDBJ databases">
        <title>Genome-wide signatures of adaptation to extreme environments.</title>
        <authorList>
            <person name="Cho C.H."/>
            <person name="Yoon H.S."/>
        </authorList>
    </citation>
    <scope>NUCLEOTIDE SEQUENCE [LARGE SCALE GENOMIC DNA]</scope>
    <source>
        <strain evidence="9 10">DBV 063 E5</strain>
    </source>
</reference>
<feature type="region of interest" description="Disordered" evidence="7">
    <location>
        <begin position="1"/>
        <end position="28"/>
    </location>
</feature>